<gene>
    <name evidence="3" type="ORF">FCL38_01880</name>
    <name evidence="2" type="ORF">FHS02_006018</name>
</gene>
<proteinExistence type="predicted"/>
<reference evidence="2 5" key="2">
    <citation type="submission" date="2020-08" db="EMBL/GenBank/DDBJ databases">
        <title>Genomic Encyclopedia of Type Strains, Phase III (KMG-III): the genomes of soil and plant-associated and newly described type strains.</title>
        <authorList>
            <person name="Whitman W."/>
        </authorList>
    </citation>
    <scope>NUCLEOTIDE SEQUENCE [LARGE SCALE GENOMIC DNA]</scope>
    <source>
        <strain evidence="2 5">CECT 7753</strain>
    </source>
</reference>
<evidence type="ECO:0000313" key="2">
    <source>
        <dbReference type="EMBL" id="MBB3225147.1"/>
    </source>
</evidence>
<protein>
    <submittedName>
        <fullName evidence="3">DUF4132 domain-containing protein</fullName>
    </submittedName>
</protein>
<dbReference type="RefSeq" id="WP_137312207.1">
    <property type="nucleotide sequence ID" value="NZ_CP040017.1"/>
</dbReference>
<evidence type="ECO:0000313" key="4">
    <source>
        <dbReference type="Proteomes" id="UP000298763"/>
    </source>
</evidence>
<feature type="domain" description="DUF4132" evidence="1">
    <location>
        <begin position="365"/>
        <end position="507"/>
    </location>
</feature>
<accession>A0A4P8HI64</accession>
<sequence length="695" mass="75205">MTTFAELHARLAGPFPDHERFTGPPVDIEGLAPDELGKLWPLLQPAARARDGDPARFQLAHDVLAQARKLGLAPRLDAALLIATLRALPPKDRTTPGTYFDDFDWLVAQVGHLAAVPASADEAAMLEAQLALLLPAVEHWHYRRYGILAMARVAGARRLAARLLDSIREHYGNGLPARELEVLARAAPAALMALAGGGAFWVRGGDEEGQPHPSEAMLGDPHYAAFARAALEEAAQVLERMHAGEIPYKADFYDSDDGHVLALAARVGALGDEPWYRAVIGRLLPLACVAPTAARSAPSQSLTIALGYVTEAVPTPEGVAALRTALKAVRHAGLEKKLARNLKPAERRLATRPEVALRLAGLEPKQQRAMLAALLEACFSRPISLPYHEWRERLLGSGAAADFARTLVWRAAGSFMLDENDQPVDAQGTPVAIAGDAGIVLWHPVEADEPERSAWRARLLRRQLRQALRQAFREHYAAAPDGERSAAFCGYELDGRRLIGLAGRDGWRLEFDGMARQFGDIRAVFDVGRLYPGFSGIVASGPIGFWRGAQQVAPRDVPPRAYSEACRAVDLLVSVSAIALETDDGQSSWQARTDRLFLLRDQAGIDGTRRQVLERVLAAQIAAGTVSLEGFHVHVGDTKISLRTGRVLRGGAPVELALKPASKRLGAVPWLPYDEALLERVVHSVGALLDGAGNR</sequence>
<keyword evidence="4" id="KW-1185">Reference proteome</keyword>
<dbReference type="EMBL" id="JACHXS010000017">
    <property type="protein sequence ID" value="MBB3225147.1"/>
    <property type="molecule type" value="Genomic_DNA"/>
</dbReference>
<dbReference type="Proteomes" id="UP000584325">
    <property type="component" value="Unassembled WGS sequence"/>
</dbReference>
<dbReference type="OrthoDB" id="9763697at2"/>
<evidence type="ECO:0000259" key="1">
    <source>
        <dbReference type="Pfam" id="PF13569"/>
    </source>
</evidence>
<organism evidence="2 5">
    <name type="scientific">Pseudoduganella umbonata</name>
    <dbReference type="NCBI Taxonomy" id="864828"/>
    <lineage>
        <taxon>Bacteria</taxon>
        <taxon>Pseudomonadati</taxon>
        <taxon>Pseudomonadota</taxon>
        <taxon>Betaproteobacteria</taxon>
        <taxon>Burkholderiales</taxon>
        <taxon>Oxalobacteraceae</taxon>
        <taxon>Telluria group</taxon>
        <taxon>Pseudoduganella</taxon>
    </lineage>
</organism>
<evidence type="ECO:0000313" key="3">
    <source>
        <dbReference type="EMBL" id="QCP09319.1"/>
    </source>
</evidence>
<dbReference type="Pfam" id="PF13569">
    <property type="entry name" value="DUF4132"/>
    <property type="match status" value="1"/>
</dbReference>
<dbReference type="Proteomes" id="UP000298763">
    <property type="component" value="Chromosome"/>
</dbReference>
<evidence type="ECO:0000313" key="5">
    <source>
        <dbReference type="Proteomes" id="UP000584325"/>
    </source>
</evidence>
<reference evidence="3 4" key="1">
    <citation type="submission" date="2019-05" db="EMBL/GenBank/DDBJ databases">
        <title>Draft Genome Sequences of Six Type Strains of the Genus Massilia.</title>
        <authorList>
            <person name="Miess H."/>
            <person name="Frediansyhah A."/>
            <person name="Gross H."/>
        </authorList>
    </citation>
    <scope>NUCLEOTIDE SEQUENCE [LARGE SCALE GENOMIC DNA]</scope>
    <source>
        <strain evidence="3 4">DSMZ 26121</strain>
    </source>
</reference>
<dbReference type="AlphaFoldDB" id="A0A4P8HI64"/>
<dbReference type="EMBL" id="CP040017">
    <property type="protein sequence ID" value="QCP09319.1"/>
    <property type="molecule type" value="Genomic_DNA"/>
</dbReference>
<dbReference type="InterPro" id="IPR025406">
    <property type="entry name" value="DUF4132"/>
</dbReference>
<name>A0A4P8HI64_9BURK</name>